<evidence type="ECO:0000256" key="6">
    <source>
        <dbReference type="SAM" id="MobiDB-lite"/>
    </source>
</evidence>
<dbReference type="AlphaFoldDB" id="A0AAD4QZZ8"/>
<sequence>MSIIRSKATQKFLSSRRLSLFLFTVFASVSNARNQPPQPTEECMKASQKCEADTDCIHRLAVLQSACVTNTCQPQCREAALNLYQNRDGRQLLRTDATCVPGRYELEKCGFLPNKSPKHCSFAKLMCETDLQCNAKWEVFISECEAETNEGRCPEKCKRQLNATLATPLGGALADCTCTDKEDNRCIQLREISLRSCLSPSSQGPPMGMPLPRPGQGNVHTNRVDGPSSSEEITDLVAAHPDQDHAAQPDSAHSAVPD</sequence>
<dbReference type="Proteomes" id="UP001201812">
    <property type="component" value="Unassembled WGS sequence"/>
</dbReference>
<dbReference type="SUPFAM" id="SSF110035">
    <property type="entry name" value="GDNF receptor-like"/>
    <property type="match status" value="1"/>
</dbReference>
<protein>
    <submittedName>
        <fullName evidence="9">Growth arrest-specific protein 1 like protein</fullName>
    </submittedName>
</protein>
<organism evidence="9 10">
    <name type="scientific">Ditylenchus destructor</name>
    <dbReference type="NCBI Taxonomy" id="166010"/>
    <lineage>
        <taxon>Eukaryota</taxon>
        <taxon>Metazoa</taxon>
        <taxon>Ecdysozoa</taxon>
        <taxon>Nematoda</taxon>
        <taxon>Chromadorea</taxon>
        <taxon>Rhabditida</taxon>
        <taxon>Tylenchina</taxon>
        <taxon>Tylenchomorpha</taxon>
        <taxon>Sphaerularioidea</taxon>
        <taxon>Anguinidae</taxon>
        <taxon>Anguininae</taxon>
        <taxon>Ditylenchus</taxon>
    </lineage>
</organism>
<comment type="subcellular location">
    <subcellularLocation>
        <location evidence="1">Cell membrane</location>
    </subcellularLocation>
</comment>
<evidence type="ECO:0000259" key="8">
    <source>
        <dbReference type="SMART" id="SM00907"/>
    </source>
</evidence>
<feature type="region of interest" description="Disordered" evidence="6">
    <location>
        <begin position="197"/>
        <end position="258"/>
    </location>
</feature>
<evidence type="ECO:0000256" key="4">
    <source>
        <dbReference type="ARBA" id="ARBA00023136"/>
    </source>
</evidence>
<keyword evidence="2" id="KW-1003">Cell membrane</keyword>
<name>A0AAD4QZZ8_9BILA</name>
<feature type="chain" id="PRO_5042149682" evidence="7">
    <location>
        <begin position="33"/>
        <end position="258"/>
    </location>
</feature>
<evidence type="ECO:0000313" key="9">
    <source>
        <dbReference type="EMBL" id="KAI1712508.1"/>
    </source>
</evidence>
<feature type="signal peptide" evidence="7">
    <location>
        <begin position="1"/>
        <end position="32"/>
    </location>
</feature>
<proteinExistence type="predicted"/>
<dbReference type="GO" id="GO:0005886">
    <property type="term" value="C:plasma membrane"/>
    <property type="evidence" value="ECO:0007669"/>
    <property type="project" value="UniProtKB-SubCell"/>
</dbReference>
<evidence type="ECO:0000256" key="5">
    <source>
        <dbReference type="ARBA" id="ARBA00023180"/>
    </source>
</evidence>
<accession>A0AAD4QZZ8</accession>
<evidence type="ECO:0000256" key="2">
    <source>
        <dbReference type="ARBA" id="ARBA00022475"/>
    </source>
</evidence>
<dbReference type="SMART" id="SM00907">
    <property type="entry name" value="GDNF"/>
    <property type="match status" value="2"/>
</dbReference>
<comment type="caution">
    <text evidence="9">The sequence shown here is derived from an EMBL/GenBank/DDBJ whole genome shotgun (WGS) entry which is preliminary data.</text>
</comment>
<reference evidence="9" key="1">
    <citation type="submission" date="2022-01" db="EMBL/GenBank/DDBJ databases">
        <title>Genome Sequence Resource for Two Populations of Ditylenchus destructor, the Migratory Endoparasitic Phytonematode.</title>
        <authorList>
            <person name="Zhang H."/>
            <person name="Lin R."/>
            <person name="Xie B."/>
        </authorList>
    </citation>
    <scope>NUCLEOTIDE SEQUENCE</scope>
    <source>
        <strain evidence="9">BazhouSP</strain>
    </source>
</reference>
<evidence type="ECO:0000256" key="1">
    <source>
        <dbReference type="ARBA" id="ARBA00004236"/>
    </source>
</evidence>
<dbReference type="GO" id="GO:0051726">
    <property type="term" value="P:regulation of cell cycle"/>
    <property type="evidence" value="ECO:0007669"/>
    <property type="project" value="InterPro"/>
</dbReference>
<evidence type="ECO:0000256" key="7">
    <source>
        <dbReference type="SAM" id="SignalP"/>
    </source>
</evidence>
<dbReference type="InterPro" id="IPR039596">
    <property type="entry name" value="GAS1"/>
</dbReference>
<dbReference type="PANTHER" id="PTHR16840:SF3">
    <property type="entry name" value="GROWTH ARREST-SPECIFIC PROTEIN 1"/>
    <property type="match status" value="1"/>
</dbReference>
<gene>
    <name evidence="9" type="ORF">DdX_09597</name>
</gene>
<dbReference type="InterPro" id="IPR016017">
    <property type="entry name" value="GDNF/GAS1"/>
</dbReference>
<keyword evidence="4" id="KW-0472">Membrane</keyword>
<keyword evidence="3 7" id="KW-0732">Signal</keyword>
<keyword evidence="10" id="KW-1185">Reference proteome</keyword>
<evidence type="ECO:0000256" key="3">
    <source>
        <dbReference type="ARBA" id="ARBA00022729"/>
    </source>
</evidence>
<feature type="domain" description="GDNF/GAS1" evidence="8">
    <location>
        <begin position="120"/>
        <end position="197"/>
    </location>
</feature>
<evidence type="ECO:0000313" key="10">
    <source>
        <dbReference type="Proteomes" id="UP001201812"/>
    </source>
</evidence>
<feature type="domain" description="GDNF/GAS1" evidence="8">
    <location>
        <begin position="43"/>
        <end position="116"/>
    </location>
</feature>
<dbReference type="EMBL" id="JAKKPZ010000018">
    <property type="protein sequence ID" value="KAI1712508.1"/>
    <property type="molecule type" value="Genomic_DNA"/>
</dbReference>
<dbReference type="PANTHER" id="PTHR16840">
    <property type="entry name" value="GROWTH ARREST-SPECIFIC PROTEIN 1"/>
    <property type="match status" value="1"/>
</dbReference>
<dbReference type="InterPro" id="IPR037193">
    <property type="entry name" value="GDNF_alpha"/>
</dbReference>
<keyword evidence="5" id="KW-0325">Glycoprotein</keyword>